<name>A0AAN6URQ4_9PEZI</name>
<dbReference type="EMBL" id="MU853402">
    <property type="protein sequence ID" value="KAK4137988.1"/>
    <property type="molecule type" value="Genomic_DNA"/>
</dbReference>
<dbReference type="AlphaFoldDB" id="A0AAN6URQ4"/>
<gene>
    <name evidence="2" type="ORF">BT67DRAFT_127495</name>
</gene>
<reference evidence="2" key="2">
    <citation type="submission" date="2023-05" db="EMBL/GenBank/DDBJ databases">
        <authorList>
            <consortium name="Lawrence Berkeley National Laboratory"/>
            <person name="Steindorff A."/>
            <person name="Hensen N."/>
            <person name="Bonometti L."/>
            <person name="Westerberg I."/>
            <person name="Brannstrom I.O."/>
            <person name="Guillou S."/>
            <person name="Cros-Aarteil S."/>
            <person name="Calhoun S."/>
            <person name="Haridas S."/>
            <person name="Kuo A."/>
            <person name="Mondo S."/>
            <person name="Pangilinan J."/>
            <person name="Riley R."/>
            <person name="Labutti K."/>
            <person name="Andreopoulos B."/>
            <person name="Lipzen A."/>
            <person name="Chen C."/>
            <person name="Yanf M."/>
            <person name="Daum C."/>
            <person name="Ng V."/>
            <person name="Clum A."/>
            <person name="Ohm R."/>
            <person name="Martin F."/>
            <person name="Silar P."/>
            <person name="Natvig D."/>
            <person name="Lalanne C."/>
            <person name="Gautier V."/>
            <person name="Ament-Velasquez S.L."/>
            <person name="Kruys A."/>
            <person name="Hutchinson M.I."/>
            <person name="Powell A.J."/>
            <person name="Barry K."/>
            <person name="Miller A.N."/>
            <person name="Grigoriev I.V."/>
            <person name="Debuchy R."/>
            <person name="Gladieux P."/>
            <person name="Thoren M.H."/>
            <person name="Johannesson H."/>
        </authorList>
    </citation>
    <scope>NUCLEOTIDE SEQUENCE</scope>
    <source>
        <strain evidence="2">CBS 123565</strain>
    </source>
</reference>
<feature type="compositionally biased region" description="Basic and acidic residues" evidence="1">
    <location>
        <begin position="28"/>
        <end position="48"/>
    </location>
</feature>
<accession>A0AAN6URQ4</accession>
<comment type="caution">
    <text evidence="2">The sequence shown here is derived from an EMBL/GenBank/DDBJ whole genome shotgun (WGS) entry which is preliminary data.</text>
</comment>
<feature type="region of interest" description="Disordered" evidence="1">
    <location>
        <begin position="1"/>
        <end position="89"/>
    </location>
</feature>
<evidence type="ECO:0000313" key="3">
    <source>
        <dbReference type="Proteomes" id="UP001304895"/>
    </source>
</evidence>
<evidence type="ECO:0000313" key="2">
    <source>
        <dbReference type="EMBL" id="KAK4137988.1"/>
    </source>
</evidence>
<proteinExistence type="predicted"/>
<keyword evidence="3" id="KW-1185">Reference proteome</keyword>
<organism evidence="2 3">
    <name type="scientific">Trichocladium antarcticum</name>
    <dbReference type="NCBI Taxonomy" id="1450529"/>
    <lineage>
        <taxon>Eukaryota</taxon>
        <taxon>Fungi</taxon>
        <taxon>Dikarya</taxon>
        <taxon>Ascomycota</taxon>
        <taxon>Pezizomycotina</taxon>
        <taxon>Sordariomycetes</taxon>
        <taxon>Sordariomycetidae</taxon>
        <taxon>Sordariales</taxon>
        <taxon>Chaetomiaceae</taxon>
        <taxon>Trichocladium</taxon>
    </lineage>
</organism>
<feature type="compositionally biased region" description="Polar residues" evidence="1">
    <location>
        <begin position="1"/>
        <end position="11"/>
    </location>
</feature>
<protein>
    <submittedName>
        <fullName evidence="2">Uncharacterized protein</fullName>
    </submittedName>
</protein>
<feature type="compositionally biased region" description="Gly residues" evidence="1">
    <location>
        <begin position="50"/>
        <end position="60"/>
    </location>
</feature>
<evidence type="ECO:0000256" key="1">
    <source>
        <dbReference type="SAM" id="MobiDB-lite"/>
    </source>
</evidence>
<reference evidence="2" key="1">
    <citation type="journal article" date="2023" name="Mol. Phylogenet. Evol.">
        <title>Genome-scale phylogeny and comparative genomics of the fungal order Sordariales.</title>
        <authorList>
            <person name="Hensen N."/>
            <person name="Bonometti L."/>
            <person name="Westerberg I."/>
            <person name="Brannstrom I.O."/>
            <person name="Guillou S."/>
            <person name="Cros-Aarteil S."/>
            <person name="Calhoun S."/>
            <person name="Haridas S."/>
            <person name="Kuo A."/>
            <person name="Mondo S."/>
            <person name="Pangilinan J."/>
            <person name="Riley R."/>
            <person name="LaButti K."/>
            <person name="Andreopoulos B."/>
            <person name="Lipzen A."/>
            <person name="Chen C."/>
            <person name="Yan M."/>
            <person name="Daum C."/>
            <person name="Ng V."/>
            <person name="Clum A."/>
            <person name="Steindorff A."/>
            <person name="Ohm R.A."/>
            <person name="Martin F."/>
            <person name="Silar P."/>
            <person name="Natvig D.O."/>
            <person name="Lalanne C."/>
            <person name="Gautier V."/>
            <person name="Ament-Velasquez S.L."/>
            <person name="Kruys A."/>
            <person name="Hutchinson M.I."/>
            <person name="Powell A.J."/>
            <person name="Barry K."/>
            <person name="Miller A.N."/>
            <person name="Grigoriev I.V."/>
            <person name="Debuchy R."/>
            <person name="Gladieux P."/>
            <person name="Hiltunen Thoren M."/>
            <person name="Johannesson H."/>
        </authorList>
    </citation>
    <scope>NUCLEOTIDE SEQUENCE</scope>
    <source>
        <strain evidence="2">CBS 123565</strain>
    </source>
</reference>
<sequence length="346" mass="36592">MVTPSRRSSAKQVGKCPVTSQLPIAEGRPARACEDRGLPSPQRAEKKGGRGGPGGRGQLEGNGVKLVFPGPNPPRAAVGQRSGPPPAPCAQWGRSICRAHRTRLLEFACLASQSRPATPVRSTQRAGIYAPATERQRSAIGQAQLAVVAATPHQLPPRPCLSASRRVSQEPPGMIGLPSGPRGAPSWGLGGSVPEVACGCLVRPIINGELRAAIAGLNPGIQRNSRRCGRHGGLSSHARREAGWDRSASFRLFFFCQKPQGLAAGHRDAAADRLAGCCVAWLGQPAGPAASGTHNQLHKVRITRYRPPYSRPALPCPASMVFCLSWLRFRFKPTAPILLSSPCLAS</sequence>
<feature type="region of interest" description="Disordered" evidence="1">
    <location>
        <begin position="158"/>
        <end position="182"/>
    </location>
</feature>
<dbReference type="Proteomes" id="UP001304895">
    <property type="component" value="Unassembled WGS sequence"/>
</dbReference>